<evidence type="ECO:0000256" key="1">
    <source>
        <dbReference type="SAM" id="SignalP"/>
    </source>
</evidence>
<keyword evidence="1" id="KW-0732">Signal</keyword>
<evidence type="ECO:0000313" key="2">
    <source>
        <dbReference type="EMBL" id="WDE13030.1"/>
    </source>
</evidence>
<dbReference type="SUPFAM" id="SSF48452">
    <property type="entry name" value="TPR-like"/>
    <property type="match status" value="1"/>
</dbReference>
<protein>
    <recommendedName>
        <fullName evidence="4">Tetratricopeptide repeat protein</fullName>
    </recommendedName>
</protein>
<organism evidence="2 3">
    <name type="scientific">Thalassomonas haliotis</name>
    <dbReference type="NCBI Taxonomy" id="485448"/>
    <lineage>
        <taxon>Bacteria</taxon>
        <taxon>Pseudomonadati</taxon>
        <taxon>Pseudomonadota</taxon>
        <taxon>Gammaproteobacteria</taxon>
        <taxon>Alteromonadales</taxon>
        <taxon>Colwelliaceae</taxon>
        <taxon>Thalassomonas</taxon>
    </lineage>
</organism>
<sequence>MKAHKASFTKTLFIKVVAATTLLTVLLANSAFTRAQTVHDLDSFKIAVINNSSGSDDILSGKYQEGLEQITEHYRPNTGISYAWEYELGICAANLKMKQLTKAEAACSRAITTMPRQMKRSRQGRYLHSIALSNRAIVRYLSADIAGALADFNKAMTINQNSIVKQNLAVVTNSLAISNHKLTTPAFAASTYGTSTTE</sequence>
<dbReference type="EMBL" id="CP059693">
    <property type="protein sequence ID" value="WDE13030.1"/>
    <property type="molecule type" value="Genomic_DNA"/>
</dbReference>
<gene>
    <name evidence="2" type="ORF">H3N35_06125</name>
</gene>
<accession>A0ABY7VJ83</accession>
<feature type="chain" id="PRO_5046408479" description="Tetratricopeptide repeat protein" evidence="1">
    <location>
        <begin position="31"/>
        <end position="198"/>
    </location>
</feature>
<dbReference type="InterPro" id="IPR019734">
    <property type="entry name" value="TPR_rpt"/>
</dbReference>
<evidence type="ECO:0000313" key="3">
    <source>
        <dbReference type="Proteomes" id="UP001215231"/>
    </source>
</evidence>
<dbReference type="RefSeq" id="WP_274053370.1">
    <property type="nucleotide sequence ID" value="NZ_CP059693.1"/>
</dbReference>
<dbReference type="InterPro" id="IPR011990">
    <property type="entry name" value="TPR-like_helical_dom_sf"/>
</dbReference>
<proteinExistence type="predicted"/>
<evidence type="ECO:0008006" key="4">
    <source>
        <dbReference type="Google" id="ProtNLM"/>
    </source>
</evidence>
<dbReference type="Gene3D" id="1.25.40.10">
    <property type="entry name" value="Tetratricopeptide repeat domain"/>
    <property type="match status" value="1"/>
</dbReference>
<dbReference type="SMART" id="SM00028">
    <property type="entry name" value="TPR"/>
    <property type="match status" value="2"/>
</dbReference>
<reference evidence="2 3" key="1">
    <citation type="journal article" date="2022" name="Mar. Drugs">
        <title>Bioassay-Guided Fractionation Leads to the Detection of Cholic Acid Generated by the Rare Thalassomonas sp.</title>
        <authorList>
            <person name="Pheiffer F."/>
            <person name="Schneider Y.K."/>
            <person name="Hansen E.H."/>
            <person name="Andersen J.H."/>
            <person name="Isaksson J."/>
            <person name="Busche T."/>
            <person name="R C."/>
            <person name="Kalinowski J."/>
            <person name="Zyl L.V."/>
            <person name="Trindade M."/>
        </authorList>
    </citation>
    <scope>NUCLEOTIDE SEQUENCE [LARGE SCALE GENOMIC DNA]</scope>
    <source>
        <strain evidence="2 3">A5K-61T</strain>
    </source>
</reference>
<keyword evidence="3" id="KW-1185">Reference proteome</keyword>
<name>A0ABY7VJ83_9GAMM</name>
<dbReference type="Proteomes" id="UP001215231">
    <property type="component" value="Chromosome"/>
</dbReference>
<feature type="signal peptide" evidence="1">
    <location>
        <begin position="1"/>
        <end position="30"/>
    </location>
</feature>